<evidence type="ECO:0000313" key="2">
    <source>
        <dbReference type="EMBL" id="AMN36594.1"/>
    </source>
</evidence>
<sequence length="419" mass="48690">MKRGKILIWVLAGVITTGLLISSFISYKSTNKYGGELYILSNNAAEDSENNKIKVIKEHDFKLEEGLYDYESLLVRDEKLYLESRNRDGKLLKTEEIILEGNNSKRVEVEKLKEAPNLRDIEFILDNCEFEDLGNGNWKVFSKYYEKEEIVNIDKFNKNNFAEETLKETREYYVLEDYLIFFINRRFDLGEGIWDKDGTYKEIRWYDFNNELWDNIEVPKEVYLERSLIGVVDNKVFISGSNIKGQQFPSKIYSLDLKEKVLKDEVDLLEDGGEAYYDLAFLNDEKILFHCGSSEGEKVKMIDLRNKVTTELYKSNLDSERFFLSQKVAPSGDKIFYLSQNGGNMEVKALKIGNNKTIAEGKVYDYEYNKAALIKEYGEDYIDPTPQILWSNDGKYLIIGEKEKGSIKISNIKVLELSQ</sequence>
<name>A0A127EKV2_CLOPF</name>
<dbReference type="OrthoDB" id="89550at2"/>
<keyword evidence="1" id="KW-0812">Transmembrane</keyword>
<evidence type="ECO:0000313" key="3">
    <source>
        <dbReference type="Proteomes" id="UP000070260"/>
    </source>
</evidence>
<organism evidence="2 3">
    <name type="scientific">Clostridium perfringens</name>
    <dbReference type="NCBI Taxonomy" id="1502"/>
    <lineage>
        <taxon>Bacteria</taxon>
        <taxon>Bacillati</taxon>
        <taxon>Bacillota</taxon>
        <taxon>Clostridia</taxon>
        <taxon>Eubacteriales</taxon>
        <taxon>Clostridiaceae</taxon>
        <taxon>Clostridium</taxon>
    </lineage>
</organism>
<keyword evidence="1" id="KW-0472">Membrane</keyword>
<dbReference type="SUPFAM" id="SSF69322">
    <property type="entry name" value="Tricorn protease domain 2"/>
    <property type="match status" value="1"/>
</dbReference>
<dbReference type="PATRIC" id="fig|1502.177.peg.2600"/>
<evidence type="ECO:0000256" key="1">
    <source>
        <dbReference type="SAM" id="Phobius"/>
    </source>
</evidence>
<accession>A0A127EKV2</accession>
<proteinExistence type="predicted"/>
<feature type="transmembrane region" description="Helical" evidence="1">
    <location>
        <begin position="6"/>
        <end position="27"/>
    </location>
</feature>
<keyword evidence="1" id="KW-1133">Transmembrane helix</keyword>
<gene>
    <name evidence="2" type="ORF">JFP838_12725</name>
</gene>
<protein>
    <submittedName>
        <fullName evidence="2">Uncharacterized protein</fullName>
    </submittedName>
</protein>
<dbReference type="AlphaFoldDB" id="A0A127EKV2"/>
<reference evidence="2 3" key="1">
    <citation type="journal article" date="2016" name="PLoS ONE">
        <title>Plasmid Characterization and Chromosome Analysis of Two netF+ Clostridium perfringens Isolates Associated with Foal and Canine Necrotizing Enteritis.</title>
        <authorList>
            <person name="Mehdizadeh Gohari I."/>
            <person name="Kropinski A.M."/>
            <person name="Weese S.J."/>
            <person name="Parreira V.R."/>
            <person name="Whitehead A.E."/>
            <person name="Boerlin P."/>
            <person name="Prescott J.F."/>
        </authorList>
    </citation>
    <scope>NUCLEOTIDE SEQUENCE [LARGE SCALE GENOMIC DNA]</scope>
    <source>
        <strain evidence="2 3">JP838</strain>
    </source>
</reference>
<dbReference type="RefSeq" id="WP_061429043.1">
    <property type="nucleotide sequence ID" value="NZ_CATNZO010000001.1"/>
</dbReference>
<dbReference type="Proteomes" id="UP000070260">
    <property type="component" value="Chromosome"/>
</dbReference>
<dbReference type="EMBL" id="CP010994">
    <property type="protein sequence ID" value="AMN36594.1"/>
    <property type="molecule type" value="Genomic_DNA"/>
</dbReference>